<keyword evidence="6" id="KW-1185">Reference proteome</keyword>
<evidence type="ECO:0000256" key="3">
    <source>
        <dbReference type="ARBA" id="ARBA00023163"/>
    </source>
</evidence>
<dbReference type="InterPro" id="IPR036390">
    <property type="entry name" value="WH_DNA-bd_sf"/>
</dbReference>
<sequence length="218" mass="24431">MLERVEKPKTLKETALEQLRMAIMVGQLEPGERLVERTIGEQLGVSRTVVRECIRHLESEHLVTVTSSGPSVTVLENSEIRQIYQLRAMLESEAVRHCAEQVTPKIVSTLQRGLTQIRAELHAGDVACALEHSRLFYEYLFVIAGMTVAWELTDKLNGRIGRLRFMTLSTPERANKGPDNLQDIIDGIANGDSKAAIEACQKHIDEACRMGLLLNQQE</sequence>
<name>A0ABU9X899_9GAMM</name>
<keyword evidence="1" id="KW-0805">Transcription regulation</keyword>
<dbReference type="InterPro" id="IPR036388">
    <property type="entry name" value="WH-like_DNA-bd_sf"/>
</dbReference>
<dbReference type="Gene3D" id="1.10.10.10">
    <property type="entry name" value="Winged helix-like DNA-binding domain superfamily/Winged helix DNA-binding domain"/>
    <property type="match status" value="1"/>
</dbReference>
<organism evidence="5 6">
    <name type="scientific">Psychrobacter saeujeotis</name>
    <dbReference type="NCBI Taxonomy" id="3143436"/>
    <lineage>
        <taxon>Bacteria</taxon>
        <taxon>Pseudomonadati</taxon>
        <taxon>Pseudomonadota</taxon>
        <taxon>Gammaproteobacteria</taxon>
        <taxon>Moraxellales</taxon>
        <taxon>Moraxellaceae</taxon>
        <taxon>Psychrobacter</taxon>
    </lineage>
</organism>
<dbReference type="Pfam" id="PF00392">
    <property type="entry name" value="GntR"/>
    <property type="match status" value="1"/>
</dbReference>
<evidence type="ECO:0000313" key="6">
    <source>
        <dbReference type="Proteomes" id="UP001461960"/>
    </source>
</evidence>
<dbReference type="PROSITE" id="PS50949">
    <property type="entry name" value="HTH_GNTR"/>
    <property type="match status" value="1"/>
</dbReference>
<evidence type="ECO:0000256" key="2">
    <source>
        <dbReference type="ARBA" id="ARBA00023125"/>
    </source>
</evidence>
<evidence type="ECO:0000259" key="4">
    <source>
        <dbReference type="PROSITE" id="PS50949"/>
    </source>
</evidence>
<dbReference type="InterPro" id="IPR011711">
    <property type="entry name" value="GntR_C"/>
</dbReference>
<reference evidence="5 6" key="1">
    <citation type="submission" date="2024-05" db="EMBL/GenBank/DDBJ databases">
        <authorList>
            <person name="Kim H.-Y."/>
            <person name="Kim E."/>
            <person name="Cai Y."/>
            <person name="Yang S.-M."/>
            <person name="Lee W."/>
        </authorList>
    </citation>
    <scope>NUCLEOTIDE SEQUENCE [LARGE SCALE GENOMIC DNA]</scope>
    <source>
        <strain evidence="5 6">FBL11</strain>
    </source>
</reference>
<dbReference type="Proteomes" id="UP001461960">
    <property type="component" value="Unassembled WGS sequence"/>
</dbReference>
<dbReference type="RefSeq" id="WP_299216483.1">
    <property type="nucleotide sequence ID" value="NZ_JBDGHN010000002.1"/>
</dbReference>
<gene>
    <name evidence="5" type="ORF">AAIR29_03040</name>
</gene>
<dbReference type="Pfam" id="PF07729">
    <property type="entry name" value="FCD"/>
    <property type="match status" value="1"/>
</dbReference>
<dbReference type="InterPro" id="IPR008920">
    <property type="entry name" value="TF_FadR/GntR_C"/>
</dbReference>
<dbReference type="SMART" id="SM00345">
    <property type="entry name" value="HTH_GNTR"/>
    <property type="match status" value="1"/>
</dbReference>
<dbReference type="Gene3D" id="1.20.120.530">
    <property type="entry name" value="GntR ligand-binding domain-like"/>
    <property type="match status" value="1"/>
</dbReference>
<feature type="domain" description="HTH gntR-type" evidence="4">
    <location>
        <begin position="9"/>
        <end position="77"/>
    </location>
</feature>
<protein>
    <submittedName>
        <fullName evidence="5">GntR family transcriptional regulator</fullName>
    </submittedName>
</protein>
<evidence type="ECO:0000313" key="5">
    <source>
        <dbReference type="EMBL" id="MEN2750602.1"/>
    </source>
</evidence>
<keyword evidence="3" id="KW-0804">Transcription</keyword>
<comment type="caution">
    <text evidence="5">The sequence shown here is derived from an EMBL/GenBank/DDBJ whole genome shotgun (WGS) entry which is preliminary data.</text>
</comment>
<keyword evidence="2" id="KW-0238">DNA-binding</keyword>
<accession>A0ABU9X899</accession>
<dbReference type="SMART" id="SM00895">
    <property type="entry name" value="FCD"/>
    <property type="match status" value="1"/>
</dbReference>
<dbReference type="CDD" id="cd07377">
    <property type="entry name" value="WHTH_GntR"/>
    <property type="match status" value="1"/>
</dbReference>
<dbReference type="PANTHER" id="PTHR43537:SF24">
    <property type="entry name" value="GLUCONATE OPERON TRANSCRIPTIONAL REPRESSOR"/>
    <property type="match status" value="1"/>
</dbReference>
<dbReference type="InterPro" id="IPR000524">
    <property type="entry name" value="Tscrpt_reg_HTH_GntR"/>
</dbReference>
<dbReference type="SUPFAM" id="SSF48008">
    <property type="entry name" value="GntR ligand-binding domain-like"/>
    <property type="match status" value="1"/>
</dbReference>
<evidence type="ECO:0000256" key="1">
    <source>
        <dbReference type="ARBA" id="ARBA00023015"/>
    </source>
</evidence>
<dbReference type="PANTHER" id="PTHR43537">
    <property type="entry name" value="TRANSCRIPTIONAL REGULATOR, GNTR FAMILY"/>
    <property type="match status" value="1"/>
</dbReference>
<proteinExistence type="predicted"/>
<dbReference type="EMBL" id="JBDGHN010000002">
    <property type="protein sequence ID" value="MEN2750602.1"/>
    <property type="molecule type" value="Genomic_DNA"/>
</dbReference>
<dbReference type="SUPFAM" id="SSF46785">
    <property type="entry name" value="Winged helix' DNA-binding domain"/>
    <property type="match status" value="1"/>
</dbReference>